<evidence type="ECO:0000256" key="7">
    <source>
        <dbReference type="ARBA" id="ARBA00022801"/>
    </source>
</evidence>
<reference evidence="19 20" key="1">
    <citation type="journal article" date="2019" name="Anaerobe">
        <title>Detection of Robinsoniella peoriensis in multiple bone samples of a trauma patient.</title>
        <authorList>
            <person name="Schrottner P."/>
            <person name="Hartwich K."/>
            <person name="Bunk B."/>
            <person name="Schober I."/>
            <person name="Helbig S."/>
            <person name="Rudolph W.W."/>
            <person name="Gunzer F."/>
        </authorList>
    </citation>
    <scope>NUCLEOTIDE SEQUENCE [LARGE SCALE GENOMIC DNA]</scope>
    <source>
        <strain evidence="19 20">DSM 106044</strain>
    </source>
</reference>
<keyword evidence="6" id="KW-0547">Nucleotide-binding</keyword>
<dbReference type="SUPFAM" id="SSF52540">
    <property type="entry name" value="P-loop containing nucleoside triphosphate hydrolases"/>
    <property type="match status" value="1"/>
</dbReference>
<dbReference type="CDD" id="cd18570">
    <property type="entry name" value="ABC_6TM_PCAT1_LagD_like"/>
    <property type="match status" value="1"/>
</dbReference>
<dbReference type="Pfam" id="PF03412">
    <property type="entry name" value="Peptidase_C39"/>
    <property type="match status" value="1"/>
</dbReference>
<evidence type="ECO:0000256" key="1">
    <source>
        <dbReference type="ARBA" id="ARBA00004651"/>
    </source>
</evidence>
<proteinExistence type="predicted"/>
<keyword evidence="2" id="KW-0813">Transport</keyword>
<evidence type="ECO:0000256" key="13">
    <source>
        <dbReference type="ARBA" id="ARBA00023136"/>
    </source>
</evidence>
<dbReference type="EC" id="3.4.22.-" evidence="19"/>
<dbReference type="Proteomes" id="UP000306509">
    <property type="component" value="Unassembled WGS sequence"/>
</dbReference>
<keyword evidence="12 15" id="KW-1133">Transmembrane helix</keyword>
<keyword evidence="8" id="KW-0788">Thiol protease</keyword>
<dbReference type="EMBL" id="QGQD01000038">
    <property type="protein sequence ID" value="TLD01455.1"/>
    <property type="molecule type" value="Genomic_DNA"/>
</dbReference>
<dbReference type="PROSITE" id="PS50893">
    <property type="entry name" value="ABC_TRANSPORTER_2"/>
    <property type="match status" value="1"/>
</dbReference>
<dbReference type="InterPro" id="IPR011527">
    <property type="entry name" value="ABC1_TM_dom"/>
</dbReference>
<feature type="transmembrane region" description="Helical" evidence="15">
    <location>
        <begin position="170"/>
        <end position="192"/>
    </location>
</feature>
<evidence type="ECO:0000256" key="6">
    <source>
        <dbReference type="ARBA" id="ARBA00022741"/>
    </source>
</evidence>
<evidence type="ECO:0000256" key="9">
    <source>
        <dbReference type="ARBA" id="ARBA00022840"/>
    </source>
</evidence>
<dbReference type="InterPro" id="IPR036640">
    <property type="entry name" value="ABC1_TM_sf"/>
</dbReference>
<evidence type="ECO:0000256" key="2">
    <source>
        <dbReference type="ARBA" id="ARBA00022448"/>
    </source>
</evidence>
<dbReference type="Gene3D" id="1.20.1560.10">
    <property type="entry name" value="ABC transporter type 1, transmembrane domain"/>
    <property type="match status" value="1"/>
</dbReference>
<feature type="transmembrane region" description="Helical" evidence="15">
    <location>
        <begin position="396"/>
        <end position="422"/>
    </location>
</feature>
<dbReference type="GO" id="GO:0005524">
    <property type="term" value="F:ATP binding"/>
    <property type="evidence" value="ECO:0007669"/>
    <property type="project" value="UniProtKB-KW"/>
</dbReference>
<dbReference type="PANTHER" id="PTHR24221:SF654">
    <property type="entry name" value="ATP-BINDING CASSETTE SUB-FAMILY B MEMBER 6"/>
    <property type="match status" value="1"/>
</dbReference>
<evidence type="ECO:0000313" key="19">
    <source>
        <dbReference type="EMBL" id="TLD01455.1"/>
    </source>
</evidence>
<comment type="caution">
    <text evidence="19">The sequence shown here is derived from an EMBL/GenBank/DDBJ whole genome shotgun (WGS) entry which is preliminary data.</text>
</comment>
<dbReference type="Gene3D" id="3.90.70.10">
    <property type="entry name" value="Cysteine proteinases"/>
    <property type="match status" value="1"/>
</dbReference>
<keyword evidence="11" id="KW-1278">Translocase</keyword>
<dbReference type="PROSITE" id="PS00211">
    <property type="entry name" value="ABC_TRANSPORTER_1"/>
    <property type="match status" value="1"/>
</dbReference>
<name>A0A4U8Q8Z8_9FIRM</name>
<dbReference type="InterPro" id="IPR003439">
    <property type="entry name" value="ABC_transporter-like_ATP-bd"/>
</dbReference>
<evidence type="ECO:0000313" key="20">
    <source>
        <dbReference type="Proteomes" id="UP000306509"/>
    </source>
</evidence>
<feature type="transmembrane region" description="Helical" evidence="15">
    <location>
        <begin position="212"/>
        <end position="233"/>
    </location>
</feature>
<dbReference type="InterPro" id="IPR003593">
    <property type="entry name" value="AAA+_ATPase"/>
</dbReference>
<dbReference type="GO" id="GO:0016887">
    <property type="term" value="F:ATP hydrolysis activity"/>
    <property type="evidence" value="ECO:0007669"/>
    <property type="project" value="InterPro"/>
</dbReference>
<feature type="transmembrane region" description="Helical" evidence="15">
    <location>
        <begin position="320"/>
        <end position="336"/>
    </location>
</feature>
<dbReference type="Pfam" id="PF00005">
    <property type="entry name" value="ABC_tran"/>
    <property type="match status" value="1"/>
</dbReference>
<protein>
    <submittedName>
        <fullName evidence="19">Lactococcin-G-processing and transport ATP-binding protein LagD</fullName>
        <ecNumber evidence="19">3.4.22.-</ecNumber>
    </submittedName>
</protein>
<feature type="domain" description="ABC transmembrane type-1" evidence="17">
    <location>
        <begin position="174"/>
        <end position="461"/>
    </location>
</feature>
<keyword evidence="13 15" id="KW-0472">Membrane</keyword>
<evidence type="ECO:0000256" key="10">
    <source>
        <dbReference type="ARBA" id="ARBA00022927"/>
    </source>
</evidence>
<dbReference type="PROSITE" id="PS50990">
    <property type="entry name" value="PEPTIDASE_C39"/>
    <property type="match status" value="1"/>
</dbReference>
<sequence length="728" mass="82931">MKTKLIKQHDEKDCGAACLAMISACYGWKAPLLRFRQLTMTDNRGTSITDIISGANKIKIDAEALKGNFNELKEEIETGNIHTPFIAHMVMDNGLQHFVVVNKIYDNKITIFDPGEGKNFYSIKKFCERWSGNVINFFPSSDFEKNNEKNYMLQIVLKIIFEKKGVLLKLFLESLLISFIGIVGTFIFSVIVRYVTSPYEGLIKLEYKSFSLTFQIETIMLAIIGLYIIGFLVQIMRGKLLVKFSNKIDYSLMNKYYEHTLYLPLNFFETRKKGEILSRVNDTTNIRRALSEMTITIMLDVMMLVGGTVVLYSISSKLLLITWLMLAVYGVVLLAFKGKIKDVNRDIMQKNSSTISYFKEILEGIETIKSCQMEEKISNKSNKLLKRMFQSILNGGYLYTYQEALSGFISSVGIIIILWAGIQEVKMGKLFLGDLLTYSVLMNYFLSPVQNLLNLQSGLQSAVVAAERLGDILMLEKENLTKGIQKDKIDTIIKLEEVSFGYRTNNLILNSISLDIKTGEKVALVGESGSGKSTLIKLLMKFHYLESGLITIDGEDLSKISTLSIRKKISYISQNTFFFADSIRNNLLPSEGNVTEAEWDNICKICRLEDFIDNLPLKYDTLMDENGSNFSSGQRQRLAIARALLRKPEVLVLDEATCNLDRITERLVQQSIYNFKSMTCIIISHRLTTIEKCNKIYVMDQGKIIESGVHNQLIKNHGRYYELWNANR</sequence>
<dbReference type="GO" id="GO:0015031">
    <property type="term" value="P:protein transport"/>
    <property type="evidence" value="ECO:0007669"/>
    <property type="project" value="UniProtKB-KW"/>
</dbReference>
<gene>
    <name evidence="19" type="primary">lagD_1</name>
    <name evidence="19" type="ORF">DSM106044_01675</name>
</gene>
<dbReference type="InterPro" id="IPR039421">
    <property type="entry name" value="Type_1_exporter"/>
</dbReference>
<dbReference type="InterPro" id="IPR005897">
    <property type="entry name" value="Pept_C39_ABC_bacteriocin"/>
</dbReference>
<evidence type="ECO:0000259" key="18">
    <source>
        <dbReference type="PROSITE" id="PS50990"/>
    </source>
</evidence>
<dbReference type="AlphaFoldDB" id="A0A4U8Q8Z8"/>
<organism evidence="19 20">
    <name type="scientific">Robinsoniella peoriensis</name>
    <dbReference type="NCBI Taxonomy" id="180332"/>
    <lineage>
        <taxon>Bacteria</taxon>
        <taxon>Bacillati</taxon>
        <taxon>Bacillota</taxon>
        <taxon>Clostridia</taxon>
        <taxon>Lachnospirales</taxon>
        <taxon>Lachnospiraceae</taxon>
        <taxon>Robinsoniella</taxon>
    </lineage>
</organism>
<accession>A0A4U8Q8Z8</accession>
<dbReference type="GO" id="GO:0034040">
    <property type="term" value="F:ATPase-coupled lipid transmembrane transporter activity"/>
    <property type="evidence" value="ECO:0007669"/>
    <property type="project" value="TreeGrafter"/>
</dbReference>
<keyword evidence="5 15" id="KW-0812">Transmembrane</keyword>
<evidence type="ECO:0000256" key="4">
    <source>
        <dbReference type="ARBA" id="ARBA00022670"/>
    </source>
</evidence>
<dbReference type="InterPro" id="IPR027417">
    <property type="entry name" value="P-loop_NTPase"/>
</dbReference>
<dbReference type="Pfam" id="PF00664">
    <property type="entry name" value="ABC_membrane"/>
    <property type="match status" value="1"/>
</dbReference>
<feature type="transmembrane region" description="Helical" evidence="15">
    <location>
        <begin position="295"/>
        <end position="314"/>
    </location>
</feature>
<feature type="domain" description="Peptidase C39" evidence="18">
    <location>
        <begin position="8"/>
        <end position="137"/>
    </location>
</feature>
<dbReference type="GO" id="GO:0043214">
    <property type="term" value="F:ABC-type bacteriocin transporter activity"/>
    <property type="evidence" value="ECO:0007669"/>
    <property type="project" value="InterPro"/>
</dbReference>
<evidence type="ECO:0000256" key="11">
    <source>
        <dbReference type="ARBA" id="ARBA00022967"/>
    </source>
</evidence>
<dbReference type="NCBIfam" id="TIGR01193">
    <property type="entry name" value="bacteriocin_ABC"/>
    <property type="match status" value="1"/>
</dbReference>
<keyword evidence="14" id="KW-0080">Bacteriocin transport</keyword>
<keyword evidence="3" id="KW-1003">Cell membrane</keyword>
<dbReference type="GO" id="GO:0005737">
    <property type="term" value="C:cytoplasm"/>
    <property type="evidence" value="ECO:0007669"/>
    <property type="project" value="UniProtKB-ARBA"/>
</dbReference>
<dbReference type="SMART" id="SM00382">
    <property type="entry name" value="AAA"/>
    <property type="match status" value="1"/>
</dbReference>
<evidence type="ECO:0000256" key="15">
    <source>
        <dbReference type="SAM" id="Phobius"/>
    </source>
</evidence>
<comment type="subcellular location">
    <subcellularLocation>
        <location evidence="1">Cell membrane</location>
        <topology evidence="1">Multi-pass membrane protein</topology>
    </subcellularLocation>
</comment>
<dbReference type="GO" id="GO:0008234">
    <property type="term" value="F:cysteine-type peptidase activity"/>
    <property type="evidence" value="ECO:0007669"/>
    <property type="project" value="UniProtKB-KW"/>
</dbReference>
<evidence type="ECO:0000259" key="16">
    <source>
        <dbReference type="PROSITE" id="PS50893"/>
    </source>
</evidence>
<dbReference type="RefSeq" id="WP_044295661.1">
    <property type="nucleotide sequence ID" value="NZ_JTGN01000006.1"/>
</dbReference>
<evidence type="ECO:0000256" key="14">
    <source>
        <dbReference type="ARBA" id="ARBA00043264"/>
    </source>
</evidence>
<evidence type="ECO:0000256" key="5">
    <source>
        <dbReference type="ARBA" id="ARBA00022692"/>
    </source>
</evidence>
<evidence type="ECO:0000256" key="12">
    <source>
        <dbReference type="ARBA" id="ARBA00022989"/>
    </source>
</evidence>
<keyword evidence="7 19" id="KW-0378">Hydrolase</keyword>
<dbReference type="InterPro" id="IPR005074">
    <property type="entry name" value="Peptidase_C39"/>
</dbReference>
<keyword evidence="20" id="KW-1185">Reference proteome</keyword>
<dbReference type="SUPFAM" id="SSF90123">
    <property type="entry name" value="ABC transporter transmembrane region"/>
    <property type="match status" value="1"/>
</dbReference>
<keyword evidence="4" id="KW-0645">Protease</keyword>
<evidence type="ECO:0000256" key="8">
    <source>
        <dbReference type="ARBA" id="ARBA00022807"/>
    </source>
</evidence>
<dbReference type="GO" id="GO:0005886">
    <property type="term" value="C:plasma membrane"/>
    <property type="evidence" value="ECO:0007669"/>
    <property type="project" value="UniProtKB-SubCell"/>
</dbReference>
<dbReference type="GO" id="GO:0006508">
    <property type="term" value="P:proteolysis"/>
    <property type="evidence" value="ECO:0007669"/>
    <property type="project" value="UniProtKB-KW"/>
</dbReference>
<dbReference type="PANTHER" id="PTHR24221">
    <property type="entry name" value="ATP-BINDING CASSETTE SUB-FAMILY B"/>
    <property type="match status" value="1"/>
</dbReference>
<dbReference type="PROSITE" id="PS51257">
    <property type="entry name" value="PROKAR_LIPOPROTEIN"/>
    <property type="match status" value="1"/>
</dbReference>
<dbReference type="PROSITE" id="PS50929">
    <property type="entry name" value="ABC_TM1F"/>
    <property type="match status" value="1"/>
</dbReference>
<evidence type="ECO:0000259" key="17">
    <source>
        <dbReference type="PROSITE" id="PS50929"/>
    </source>
</evidence>
<dbReference type="Gene3D" id="3.40.50.300">
    <property type="entry name" value="P-loop containing nucleotide triphosphate hydrolases"/>
    <property type="match status" value="1"/>
</dbReference>
<keyword evidence="9 19" id="KW-0067">ATP-binding</keyword>
<evidence type="ECO:0000256" key="3">
    <source>
        <dbReference type="ARBA" id="ARBA00022475"/>
    </source>
</evidence>
<feature type="domain" description="ABC transporter" evidence="16">
    <location>
        <begin position="493"/>
        <end position="726"/>
    </location>
</feature>
<dbReference type="FunFam" id="3.40.50.300:FF:000604">
    <property type="entry name" value="ABC transporter B family member 28"/>
    <property type="match status" value="1"/>
</dbReference>
<keyword evidence="10" id="KW-0653">Protein transport</keyword>
<dbReference type="STRING" id="180332.GCA_000797495_03382"/>
<dbReference type="InterPro" id="IPR017871">
    <property type="entry name" value="ABC_transporter-like_CS"/>
</dbReference>